<dbReference type="EMBL" id="ML735268">
    <property type="protein sequence ID" value="KAE8389247.1"/>
    <property type="molecule type" value="Genomic_DNA"/>
</dbReference>
<organism evidence="1">
    <name type="scientific">Petromyces alliaceus</name>
    <name type="common">Aspergillus alliaceus</name>
    <dbReference type="NCBI Taxonomy" id="209559"/>
    <lineage>
        <taxon>Eukaryota</taxon>
        <taxon>Fungi</taxon>
        <taxon>Dikarya</taxon>
        <taxon>Ascomycota</taxon>
        <taxon>Pezizomycotina</taxon>
        <taxon>Eurotiomycetes</taxon>
        <taxon>Eurotiomycetidae</taxon>
        <taxon>Eurotiales</taxon>
        <taxon>Aspergillaceae</taxon>
        <taxon>Aspergillus</taxon>
        <taxon>Aspergillus subgen. Circumdati</taxon>
    </lineage>
</organism>
<evidence type="ECO:0000313" key="1">
    <source>
        <dbReference type="EMBL" id="KAE8389247.1"/>
    </source>
</evidence>
<dbReference type="AlphaFoldDB" id="A0A5N7C688"/>
<reference evidence="1" key="1">
    <citation type="submission" date="2019-04" db="EMBL/GenBank/DDBJ databases">
        <title>Friends and foes A comparative genomics studyof 23 Aspergillus species from section Flavi.</title>
        <authorList>
            <consortium name="DOE Joint Genome Institute"/>
            <person name="Kjaerbolling I."/>
            <person name="Vesth T."/>
            <person name="Frisvad J.C."/>
            <person name="Nybo J.L."/>
            <person name="Theobald S."/>
            <person name="Kildgaard S."/>
            <person name="Isbrandt T."/>
            <person name="Kuo A."/>
            <person name="Sato A."/>
            <person name="Lyhne E.K."/>
            <person name="Kogle M.E."/>
            <person name="Wiebenga A."/>
            <person name="Kun R.S."/>
            <person name="Lubbers R.J."/>
            <person name="Makela M.R."/>
            <person name="Barry K."/>
            <person name="Chovatia M."/>
            <person name="Clum A."/>
            <person name="Daum C."/>
            <person name="Haridas S."/>
            <person name="He G."/>
            <person name="LaButti K."/>
            <person name="Lipzen A."/>
            <person name="Mondo S."/>
            <person name="Riley R."/>
            <person name="Salamov A."/>
            <person name="Simmons B.A."/>
            <person name="Magnuson J.K."/>
            <person name="Henrissat B."/>
            <person name="Mortensen U.H."/>
            <person name="Larsen T.O."/>
            <person name="Devries R.P."/>
            <person name="Grigoriev I.V."/>
            <person name="Machida M."/>
            <person name="Baker S.E."/>
            <person name="Andersen M.R."/>
        </authorList>
    </citation>
    <scope>NUCLEOTIDE SEQUENCE [LARGE SCALE GENOMIC DNA]</scope>
    <source>
        <strain evidence="1">IBT 14317</strain>
    </source>
</reference>
<accession>A0A5N6FDB8</accession>
<gene>
    <name evidence="1" type="ORF">BDV23DRAFT_157554</name>
</gene>
<accession>A0A5N7C688</accession>
<dbReference type="Proteomes" id="UP000326877">
    <property type="component" value="Unassembled WGS sequence"/>
</dbReference>
<sequence length="80" mass="9048">MILLSNASFYSITSTIEDHDRPTQSISRHLFQLLLSISTGPIYFPVAVLELIKYNVLPKETRPDYEVPGILVSPARLTMK</sequence>
<proteinExistence type="predicted"/>
<name>A0A5N7C688_PETAA</name>
<protein>
    <submittedName>
        <fullName evidence="1">Uncharacterized protein</fullName>
    </submittedName>
</protein>